<dbReference type="AlphaFoldDB" id="A0AAV7KU22"/>
<evidence type="ECO:0000313" key="1">
    <source>
        <dbReference type="EMBL" id="KAJ1081722.1"/>
    </source>
</evidence>
<comment type="caution">
    <text evidence="1">The sequence shown here is derived from an EMBL/GenBank/DDBJ whole genome shotgun (WGS) entry which is preliminary data.</text>
</comment>
<gene>
    <name evidence="1" type="ORF">NDU88_001900</name>
</gene>
<name>A0AAV7KU22_PLEWA</name>
<reference evidence="1" key="1">
    <citation type="journal article" date="2022" name="bioRxiv">
        <title>Sequencing and chromosome-scale assembly of the giantPleurodeles waltlgenome.</title>
        <authorList>
            <person name="Brown T."/>
            <person name="Elewa A."/>
            <person name="Iarovenko S."/>
            <person name="Subramanian E."/>
            <person name="Araus A.J."/>
            <person name="Petzold A."/>
            <person name="Susuki M."/>
            <person name="Suzuki K.-i.T."/>
            <person name="Hayashi T."/>
            <person name="Toyoda A."/>
            <person name="Oliveira C."/>
            <person name="Osipova E."/>
            <person name="Leigh N.D."/>
            <person name="Simon A."/>
            <person name="Yun M.H."/>
        </authorList>
    </citation>
    <scope>NUCLEOTIDE SEQUENCE</scope>
    <source>
        <strain evidence="1">20211129_DDA</strain>
        <tissue evidence="1">Liver</tissue>
    </source>
</reference>
<dbReference type="Proteomes" id="UP001066276">
    <property type="component" value="Chromosome 12"/>
</dbReference>
<proteinExistence type="predicted"/>
<accession>A0AAV7KU22</accession>
<evidence type="ECO:0000313" key="2">
    <source>
        <dbReference type="Proteomes" id="UP001066276"/>
    </source>
</evidence>
<organism evidence="1 2">
    <name type="scientific">Pleurodeles waltl</name>
    <name type="common">Iberian ribbed newt</name>
    <dbReference type="NCBI Taxonomy" id="8319"/>
    <lineage>
        <taxon>Eukaryota</taxon>
        <taxon>Metazoa</taxon>
        <taxon>Chordata</taxon>
        <taxon>Craniata</taxon>
        <taxon>Vertebrata</taxon>
        <taxon>Euteleostomi</taxon>
        <taxon>Amphibia</taxon>
        <taxon>Batrachia</taxon>
        <taxon>Caudata</taxon>
        <taxon>Salamandroidea</taxon>
        <taxon>Salamandridae</taxon>
        <taxon>Pleurodelinae</taxon>
        <taxon>Pleurodeles</taxon>
    </lineage>
</organism>
<sequence length="111" mass="12552">MQLPSSPVWLPKMRSEAGASNEASLLLHKAAAPDTYASCYSTRPALRLLGVNRNSYLAIFARPPCRIGHRQQQLTYRAPEMTLCQISELINVLRQLRMRDAREGRLSNSLR</sequence>
<keyword evidence="2" id="KW-1185">Reference proteome</keyword>
<protein>
    <submittedName>
        <fullName evidence="1">Uncharacterized protein</fullName>
    </submittedName>
</protein>
<dbReference type="EMBL" id="JANPWB010000016">
    <property type="protein sequence ID" value="KAJ1081722.1"/>
    <property type="molecule type" value="Genomic_DNA"/>
</dbReference>